<dbReference type="EMBL" id="JAWDGP010007989">
    <property type="protein sequence ID" value="KAK3698007.1"/>
    <property type="molecule type" value="Genomic_DNA"/>
</dbReference>
<gene>
    <name evidence="2" type="ORF">RRG08_064924</name>
</gene>
<name>A0AAE1CJK7_9GAST</name>
<evidence type="ECO:0000256" key="1">
    <source>
        <dbReference type="SAM" id="MobiDB-lite"/>
    </source>
</evidence>
<evidence type="ECO:0000313" key="3">
    <source>
        <dbReference type="Proteomes" id="UP001283361"/>
    </source>
</evidence>
<feature type="region of interest" description="Disordered" evidence="1">
    <location>
        <begin position="62"/>
        <end position="87"/>
    </location>
</feature>
<evidence type="ECO:0000313" key="2">
    <source>
        <dbReference type="EMBL" id="KAK3698007.1"/>
    </source>
</evidence>
<accession>A0AAE1CJK7</accession>
<keyword evidence="3" id="KW-1185">Reference proteome</keyword>
<proteinExistence type="predicted"/>
<sequence length="87" mass="9652">MWVDALCGYTESLSYKQASEVCLQTETDHAEREDSSLSKVAELSTPFRHITTHLRSHRKCVNQASPPAHSQPVSAPAYSAVSLSSWF</sequence>
<dbReference type="AlphaFoldDB" id="A0AAE1CJK7"/>
<organism evidence="2 3">
    <name type="scientific">Elysia crispata</name>
    <name type="common">lettuce slug</name>
    <dbReference type="NCBI Taxonomy" id="231223"/>
    <lineage>
        <taxon>Eukaryota</taxon>
        <taxon>Metazoa</taxon>
        <taxon>Spiralia</taxon>
        <taxon>Lophotrochozoa</taxon>
        <taxon>Mollusca</taxon>
        <taxon>Gastropoda</taxon>
        <taxon>Heterobranchia</taxon>
        <taxon>Euthyneura</taxon>
        <taxon>Panpulmonata</taxon>
        <taxon>Sacoglossa</taxon>
        <taxon>Placobranchoidea</taxon>
        <taxon>Plakobranchidae</taxon>
        <taxon>Elysia</taxon>
    </lineage>
</organism>
<comment type="caution">
    <text evidence="2">The sequence shown here is derived from an EMBL/GenBank/DDBJ whole genome shotgun (WGS) entry which is preliminary data.</text>
</comment>
<dbReference type="Proteomes" id="UP001283361">
    <property type="component" value="Unassembled WGS sequence"/>
</dbReference>
<protein>
    <submittedName>
        <fullName evidence="2">Uncharacterized protein</fullName>
    </submittedName>
</protein>
<reference evidence="2" key="1">
    <citation type="journal article" date="2023" name="G3 (Bethesda)">
        <title>A reference genome for the long-term kleptoplast-retaining sea slug Elysia crispata morphotype clarki.</title>
        <authorList>
            <person name="Eastman K.E."/>
            <person name="Pendleton A.L."/>
            <person name="Shaikh M.A."/>
            <person name="Suttiyut T."/>
            <person name="Ogas R."/>
            <person name="Tomko P."/>
            <person name="Gavelis G."/>
            <person name="Widhalm J.R."/>
            <person name="Wisecaver J.H."/>
        </authorList>
    </citation>
    <scope>NUCLEOTIDE SEQUENCE</scope>
    <source>
        <strain evidence="2">ECLA1</strain>
    </source>
</reference>